<proteinExistence type="predicted"/>
<dbReference type="PANTHER" id="PTHR47481">
    <property type="match status" value="1"/>
</dbReference>
<keyword evidence="2" id="KW-1185">Reference proteome</keyword>
<name>A0AAQ3TCB8_PASNO</name>
<accession>A0AAQ3TCB8</accession>
<gene>
    <name evidence="1" type="ORF">U9M48_019440</name>
</gene>
<evidence type="ECO:0000313" key="1">
    <source>
        <dbReference type="EMBL" id="WVZ70803.1"/>
    </source>
</evidence>
<dbReference type="Proteomes" id="UP001341281">
    <property type="component" value="Chromosome 04"/>
</dbReference>
<protein>
    <submittedName>
        <fullName evidence="1">Uncharacterized protein</fullName>
    </submittedName>
</protein>
<dbReference type="AlphaFoldDB" id="A0AAQ3TCB8"/>
<evidence type="ECO:0000313" key="2">
    <source>
        <dbReference type="Proteomes" id="UP001341281"/>
    </source>
</evidence>
<dbReference type="PANTHER" id="PTHR47481:SF41">
    <property type="entry name" value="COPIA-LIKE POLYPROTEIN_RETROTRANSPOSON"/>
    <property type="match status" value="1"/>
</dbReference>
<organism evidence="1 2">
    <name type="scientific">Paspalum notatum var. saurae</name>
    <dbReference type="NCBI Taxonomy" id="547442"/>
    <lineage>
        <taxon>Eukaryota</taxon>
        <taxon>Viridiplantae</taxon>
        <taxon>Streptophyta</taxon>
        <taxon>Embryophyta</taxon>
        <taxon>Tracheophyta</taxon>
        <taxon>Spermatophyta</taxon>
        <taxon>Magnoliopsida</taxon>
        <taxon>Liliopsida</taxon>
        <taxon>Poales</taxon>
        <taxon>Poaceae</taxon>
        <taxon>PACMAD clade</taxon>
        <taxon>Panicoideae</taxon>
        <taxon>Andropogonodae</taxon>
        <taxon>Paspaleae</taxon>
        <taxon>Paspalinae</taxon>
        <taxon>Paspalum</taxon>
    </lineage>
</organism>
<dbReference type="Pfam" id="PF14223">
    <property type="entry name" value="Retrotran_gag_2"/>
    <property type="match status" value="1"/>
</dbReference>
<reference evidence="1 2" key="1">
    <citation type="submission" date="2024-02" db="EMBL/GenBank/DDBJ databases">
        <title>High-quality chromosome-scale genome assembly of Pensacola bahiagrass (Paspalum notatum Flugge var. saurae).</title>
        <authorList>
            <person name="Vega J.M."/>
            <person name="Podio M."/>
            <person name="Orjuela J."/>
            <person name="Siena L.A."/>
            <person name="Pessino S.C."/>
            <person name="Combes M.C."/>
            <person name="Mariac C."/>
            <person name="Albertini E."/>
            <person name="Pupilli F."/>
            <person name="Ortiz J.P.A."/>
            <person name="Leblanc O."/>
        </authorList>
    </citation>
    <scope>NUCLEOTIDE SEQUENCE [LARGE SCALE GENOMIC DNA]</scope>
    <source>
        <strain evidence="1">R1</strain>
        <tissue evidence="1">Leaf</tissue>
    </source>
</reference>
<sequence>MQFLGNHETRALYLNSELHNFEQGDFSITDHCRKLKGMANTLSDLGEHVSDCTLVLNLIRGLNERFEPMRLYFKRAQPFPNFLQARNDLLLEELTISKRTAPTAASAFVASTVPASGSTTTLATAPLGPDALSRPTTTRANAAAAANPAPVVLFKLLGAPKPGHLTGTPGRGPSRCGQGRAPIPCSLPSLVLLDSGSRPWSPAVDTGVLRLQLPRTAPLL</sequence>
<dbReference type="EMBL" id="CP144748">
    <property type="protein sequence ID" value="WVZ70803.1"/>
    <property type="molecule type" value="Genomic_DNA"/>
</dbReference>